<dbReference type="OrthoDB" id="7056452at2"/>
<gene>
    <name evidence="3" type="ORF">LF41_961</name>
</gene>
<dbReference type="Proteomes" id="UP000030518">
    <property type="component" value="Unassembled WGS sequence"/>
</dbReference>
<accession>A0A0A2X575</accession>
<proteinExistence type="predicted"/>
<evidence type="ECO:0000313" key="4">
    <source>
        <dbReference type="Proteomes" id="UP000030518"/>
    </source>
</evidence>
<dbReference type="eggNOG" id="COG3595">
    <property type="taxonomic scope" value="Bacteria"/>
</dbReference>
<keyword evidence="4" id="KW-1185">Reference proteome</keyword>
<feature type="chain" id="PRO_5002007852" evidence="1">
    <location>
        <begin position="22"/>
        <end position="301"/>
    </location>
</feature>
<evidence type="ECO:0000256" key="1">
    <source>
        <dbReference type="SAM" id="SignalP"/>
    </source>
</evidence>
<dbReference type="AlphaFoldDB" id="A0A0A2X575"/>
<dbReference type="InterPro" id="IPR025164">
    <property type="entry name" value="Toastrack_DUF4097"/>
</dbReference>
<comment type="caution">
    <text evidence="3">The sequence shown here is derived from an EMBL/GenBank/DDBJ whole genome shotgun (WGS) entry which is preliminary data.</text>
</comment>
<evidence type="ECO:0000259" key="2">
    <source>
        <dbReference type="Pfam" id="PF13349"/>
    </source>
</evidence>
<reference evidence="3 4" key="1">
    <citation type="submission" date="2014-09" db="EMBL/GenBank/DDBJ databases">
        <title>Genome sequences of Lysobacter dokdonensis DS-58.</title>
        <authorList>
            <person name="Kim J.F."/>
            <person name="Kwak M.-J."/>
        </authorList>
    </citation>
    <scope>NUCLEOTIDE SEQUENCE [LARGE SCALE GENOMIC DNA]</scope>
    <source>
        <strain evidence="3 4">DS-58</strain>
    </source>
</reference>
<dbReference type="RefSeq" id="WP_036164757.1">
    <property type="nucleotide sequence ID" value="NZ_JRKJ01000002.1"/>
</dbReference>
<dbReference type="STRING" id="1300345.LF41_961"/>
<sequence length="301" mass="31796">MTRTLTVLTLIACVAAPAAWAATPINETRPLDARGHIEIENLKGRIQVRTWDRKEVKITGSLGKGVEKLVIEGDESDLVVKVEYPRGRNGWRNNDNTEPTDLILNVPVLAELEIDSVSATVDVVGTAGESLQIDSVSGDVTVAGAPREADIESVSGDLNLTLNTRDVSASSVSGDLRLRGKLDGEMSVETVSGNIDADSNGKALRRISASTVSGDVRVRAGLQNGGELKAESVSGDLHMTLPKNTSAQVSGETFSGDLTAPGAKIERPKYGPGASFEHRYGSGSGLIRIETFSGDGELVFE</sequence>
<keyword evidence="1" id="KW-0732">Signal</keyword>
<organism evidence="3 4">
    <name type="scientific">Lysobacter dokdonensis DS-58</name>
    <dbReference type="NCBI Taxonomy" id="1300345"/>
    <lineage>
        <taxon>Bacteria</taxon>
        <taxon>Pseudomonadati</taxon>
        <taxon>Pseudomonadota</taxon>
        <taxon>Gammaproteobacteria</taxon>
        <taxon>Lysobacterales</taxon>
        <taxon>Lysobacteraceae</taxon>
        <taxon>Noviluteimonas</taxon>
    </lineage>
</organism>
<name>A0A0A2X575_9GAMM</name>
<feature type="signal peptide" evidence="1">
    <location>
        <begin position="1"/>
        <end position="21"/>
    </location>
</feature>
<feature type="domain" description="DUF4097" evidence="2">
    <location>
        <begin position="36"/>
        <end position="295"/>
    </location>
</feature>
<dbReference type="Pfam" id="PF13349">
    <property type="entry name" value="DUF4097"/>
    <property type="match status" value="1"/>
</dbReference>
<dbReference type="EMBL" id="JRKJ01000002">
    <property type="protein sequence ID" value="KGQ20424.1"/>
    <property type="molecule type" value="Genomic_DNA"/>
</dbReference>
<evidence type="ECO:0000313" key="3">
    <source>
        <dbReference type="EMBL" id="KGQ20424.1"/>
    </source>
</evidence>
<dbReference type="PATRIC" id="fig|1300345.3.peg.282"/>
<protein>
    <submittedName>
        <fullName evidence="3">DUF4124 domain containing protein</fullName>
    </submittedName>
</protein>